<evidence type="ECO:0000256" key="4">
    <source>
        <dbReference type="ARBA" id="ARBA00023134"/>
    </source>
</evidence>
<dbReference type="RefSeq" id="WP_092470705.1">
    <property type="nucleotide sequence ID" value="NZ_FOOX01000005.1"/>
</dbReference>
<dbReference type="STRING" id="341036.SAMN05660649_01747"/>
<dbReference type="Proteomes" id="UP000199337">
    <property type="component" value="Unassembled WGS sequence"/>
</dbReference>
<sequence>MLEVSKLIQGNKRTAAKMISLIENEGEGKRELLSKIYPHTGNAHVIGITGSPGAGKSSLTDVLIKQARNNELKVGVIAVDPTSPISGGALLGDRIRMQEHALDKNVFIRSMGTRGCLGGLARASKDVVKVLDAYGCDIIIIETVGVGQSELDIMHYADTTLVVLTPGAGDHIQTIKAGIMEIADIFVINKSDLGNTKKIVTDIEQMLDMSPRYHGKWRPPVVETSTLAGLGIEELWSLIQQHLEASRASGELRVNVRERLKAEVMEMIEENLSNYLWDSLTQNGGIEQMLDDLVDRKIDPYTEANRIFQKFLTERSNVNV</sequence>
<keyword evidence="6" id="KW-0418">Kinase</keyword>
<dbReference type="GO" id="GO:0005525">
    <property type="term" value="F:GTP binding"/>
    <property type="evidence" value="ECO:0007669"/>
    <property type="project" value="UniProtKB-KW"/>
</dbReference>
<organism evidence="6 7">
    <name type="scientific">Desulfotruncus arcticus DSM 17038</name>
    <dbReference type="NCBI Taxonomy" id="1121424"/>
    <lineage>
        <taxon>Bacteria</taxon>
        <taxon>Bacillati</taxon>
        <taxon>Bacillota</taxon>
        <taxon>Clostridia</taxon>
        <taxon>Eubacteriales</taxon>
        <taxon>Desulfallaceae</taxon>
        <taxon>Desulfotruncus</taxon>
    </lineage>
</organism>
<name>A0A1I2S2Q9_9FIRM</name>
<dbReference type="OrthoDB" id="9778292at2"/>
<dbReference type="PANTHER" id="PTHR43087:SF1">
    <property type="entry name" value="LAO_AO TRANSPORT SYSTEM ATPASE"/>
    <property type="match status" value="1"/>
</dbReference>
<keyword evidence="3" id="KW-0378">Hydrolase</keyword>
<evidence type="ECO:0000256" key="1">
    <source>
        <dbReference type="ARBA" id="ARBA00009625"/>
    </source>
</evidence>
<keyword evidence="2" id="KW-0547">Nucleotide-binding</keyword>
<keyword evidence="5" id="KW-0143">Chaperone</keyword>
<dbReference type="AlphaFoldDB" id="A0A1I2S2Q9"/>
<dbReference type="EMBL" id="FOOX01000005">
    <property type="protein sequence ID" value="SFG47154.1"/>
    <property type="molecule type" value="Genomic_DNA"/>
</dbReference>
<protein>
    <submittedName>
        <fullName evidence="6">LAO/AO transport system kinase</fullName>
    </submittedName>
</protein>
<dbReference type="NCBIfam" id="TIGR00750">
    <property type="entry name" value="lao"/>
    <property type="match status" value="1"/>
</dbReference>
<evidence type="ECO:0000256" key="5">
    <source>
        <dbReference type="ARBA" id="ARBA00023186"/>
    </source>
</evidence>
<dbReference type="CDD" id="cd03114">
    <property type="entry name" value="MMAA-like"/>
    <property type="match status" value="1"/>
</dbReference>
<dbReference type="GO" id="GO:0016301">
    <property type="term" value="F:kinase activity"/>
    <property type="evidence" value="ECO:0007669"/>
    <property type="project" value="UniProtKB-KW"/>
</dbReference>
<keyword evidence="4" id="KW-0342">GTP-binding</keyword>
<dbReference type="SUPFAM" id="SSF52540">
    <property type="entry name" value="P-loop containing nucleoside triphosphate hydrolases"/>
    <property type="match status" value="1"/>
</dbReference>
<dbReference type="Pfam" id="PF03308">
    <property type="entry name" value="MeaB"/>
    <property type="match status" value="1"/>
</dbReference>
<keyword evidence="7" id="KW-1185">Reference proteome</keyword>
<comment type="similarity">
    <text evidence="1">Belongs to the SIMIBI class G3E GTPase family. ArgK/MeaB subfamily.</text>
</comment>
<dbReference type="InterPro" id="IPR005129">
    <property type="entry name" value="GTPase_ArgK"/>
</dbReference>
<accession>A0A1I2S2Q9</accession>
<keyword evidence="6" id="KW-0808">Transferase</keyword>
<evidence type="ECO:0000256" key="3">
    <source>
        <dbReference type="ARBA" id="ARBA00022801"/>
    </source>
</evidence>
<dbReference type="Gene3D" id="3.40.50.300">
    <property type="entry name" value="P-loop containing nucleotide triphosphate hydrolases"/>
    <property type="match status" value="1"/>
</dbReference>
<dbReference type="PANTHER" id="PTHR43087">
    <property type="entry name" value="LYSINE/ARGININE/ORNITHINE TRANSPORT SYSTEM KINASE"/>
    <property type="match status" value="1"/>
</dbReference>
<evidence type="ECO:0000256" key="2">
    <source>
        <dbReference type="ARBA" id="ARBA00022741"/>
    </source>
</evidence>
<gene>
    <name evidence="6" type="ORF">SAMN05660649_01747</name>
</gene>
<proteinExistence type="inferred from homology"/>
<dbReference type="InterPro" id="IPR052040">
    <property type="entry name" value="GTPase/Isobutyryl-CoA_mutase"/>
</dbReference>
<evidence type="ECO:0000313" key="6">
    <source>
        <dbReference type="EMBL" id="SFG47154.1"/>
    </source>
</evidence>
<dbReference type="InterPro" id="IPR027417">
    <property type="entry name" value="P-loop_NTPase"/>
</dbReference>
<dbReference type="GO" id="GO:0003924">
    <property type="term" value="F:GTPase activity"/>
    <property type="evidence" value="ECO:0007669"/>
    <property type="project" value="InterPro"/>
</dbReference>
<reference evidence="7" key="1">
    <citation type="submission" date="2016-10" db="EMBL/GenBank/DDBJ databases">
        <authorList>
            <person name="Varghese N."/>
            <person name="Submissions S."/>
        </authorList>
    </citation>
    <scope>NUCLEOTIDE SEQUENCE [LARGE SCALE GENOMIC DNA]</scope>
    <source>
        <strain evidence="7">DSM 17038</strain>
    </source>
</reference>
<evidence type="ECO:0000313" key="7">
    <source>
        <dbReference type="Proteomes" id="UP000199337"/>
    </source>
</evidence>